<dbReference type="Proteomes" id="UP001597369">
    <property type="component" value="Unassembled WGS sequence"/>
</dbReference>
<evidence type="ECO:0000313" key="8">
    <source>
        <dbReference type="Proteomes" id="UP001597369"/>
    </source>
</evidence>
<proteinExistence type="inferred from homology"/>
<comment type="caution">
    <text evidence="7">The sequence shown here is derived from an EMBL/GenBank/DDBJ whole genome shotgun (WGS) entry which is preliminary data.</text>
</comment>
<evidence type="ECO:0000259" key="6">
    <source>
        <dbReference type="Pfam" id="PF08281"/>
    </source>
</evidence>
<name>A0ABW4X006_9BACT</name>
<sequence length="184" mass="22022">MILAETWKSIQNDSMEAFHKFFDEQWKRCFSISYNLLRDKEQAEDLVQEVFMDLWIRRKTLMIQNPEAFLTQMIKNKAFITLSRTSIPVRNLELLENLHKVLSPEETYLHEELHLQINHIVDKLPDRCREVFILRRYDELSVNEIATKLGMSIRTVEHHLYQATKLLKSNLNPVMLLLIINWLI</sequence>
<dbReference type="InterPro" id="IPR014327">
    <property type="entry name" value="RNA_pol_sigma70_bacteroid"/>
</dbReference>
<dbReference type="PANTHER" id="PTHR43133:SF46">
    <property type="entry name" value="RNA POLYMERASE SIGMA-70 FACTOR ECF SUBFAMILY"/>
    <property type="match status" value="1"/>
</dbReference>
<dbReference type="InterPro" id="IPR013325">
    <property type="entry name" value="RNA_pol_sigma_r2"/>
</dbReference>
<evidence type="ECO:0000256" key="2">
    <source>
        <dbReference type="ARBA" id="ARBA00023015"/>
    </source>
</evidence>
<evidence type="ECO:0000256" key="4">
    <source>
        <dbReference type="ARBA" id="ARBA00023163"/>
    </source>
</evidence>
<accession>A0ABW4X006</accession>
<gene>
    <name evidence="7" type="ORF">ACFSKU_15675</name>
</gene>
<dbReference type="InterPro" id="IPR036388">
    <property type="entry name" value="WH-like_DNA-bd_sf"/>
</dbReference>
<evidence type="ECO:0000256" key="1">
    <source>
        <dbReference type="ARBA" id="ARBA00010641"/>
    </source>
</evidence>
<dbReference type="InterPro" id="IPR013324">
    <property type="entry name" value="RNA_pol_sigma_r3/r4-like"/>
</dbReference>
<dbReference type="SUPFAM" id="SSF88659">
    <property type="entry name" value="Sigma3 and sigma4 domains of RNA polymerase sigma factors"/>
    <property type="match status" value="1"/>
</dbReference>
<dbReference type="InterPro" id="IPR014284">
    <property type="entry name" value="RNA_pol_sigma-70_dom"/>
</dbReference>
<evidence type="ECO:0000313" key="7">
    <source>
        <dbReference type="EMBL" id="MFD2068328.1"/>
    </source>
</evidence>
<dbReference type="Pfam" id="PF04542">
    <property type="entry name" value="Sigma70_r2"/>
    <property type="match status" value="1"/>
</dbReference>
<dbReference type="RefSeq" id="WP_229961719.1">
    <property type="nucleotide sequence ID" value="NZ_JAJJWI010000014.1"/>
</dbReference>
<dbReference type="InterPro" id="IPR007627">
    <property type="entry name" value="RNA_pol_sigma70_r2"/>
</dbReference>
<feature type="domain" description="RNA polymerase sigma-70 region 2" evidence="5">
    <location>
        <begin position="30"/>
        <end position="78"/>
    </location>
</feature>
<keyword evidence="3" id="KW-0731">Sigma factor</keyword>
<dbReference type="InterPro" id="IPR039425">
    <property type="entry name" value="RNA_pol_sigma-70-like"/>
</dbReference>
<dbReference type="SUPFAM" id="SSF88946">
    <property type="entry name" value="Sigma2 domain of RNA polymerase sigma factors"/>
    <property type="match status" value="1"/>
</dbReference>
<comment type="similarity">
    <text evidence="1">Belongs to the sigma-70 factor family. ECF subfamily.</text>
</comment>
<dbReference type="Gene3D" id="1.10.1740.10">
    <property type="match status" value="1"/>
</dbReference>
<dbReference type="InterPro" id="IPR013249">
    <property type="entry name" value="RNA_pol_sigma70_r4_t2"/>
</dbReference>
<protein>
    <submittedName>
        <fullName evidence="7">RNA polymerase sigma factor</fullName>
    </submittedName>
</protein>
<dbReference type="EMBL" id="JBHUHV010000052">
    <property type="protein sequence ID" value="MFD2068328.1"/>
    <property type="molecule type" value="Genomic_DNA"/>
</dbReference>
<dbReference type="NCBIfam" id="TIGR02985">
    <property type="entry name" value="Sig70_bacteroi1"/>
    <property type="match status" value="1"/>
</dbReference>
<keyword evidence="8" id="KW-1185">Reference proteome</keyword>
<dbReference type="NCBIfam" id="TIGR02937">
    <property type="entry name" value="sigma70-ECF"/>
    <property type="match status" value="1"/>
</dbReference>
<organism evidence="7 8">
    <name type="scientific">Pontibacter silvestris</name>
    <dbReference type="NCBI Taxonomy" id="2305183"/>
    <lineage>
        <taxon>Bacteria</taxon>
        <taxon>Pseudomonadati</taxon>
        <taxon>Bacteroidota</taxon>
        <taxon>Cytophagia</taxon>
        <taxon>Cytophagales</taxon>
        <taxon>Hymenobacteraceae</taxon>
        <taxon>Pontibacter</taxon>
    </lineage>
</organism>
<dbReference type="Gene3D" id="1.10.10.10">
    <property type="entry name" value="Winged helix-like DNA-binding domain superfamily/Winged helix DNA-binding domain"/>
    <property type="match status" value="1"/>
</dbReference>
<feature type="domain" description="RNA polymerase sigma factor 70 region 4 type 2" evidence="6">
    <location>
        <begin position="115"/>
        <end position="166"/>
    </location>
</feature>
<dbReference type="PANTHER" id="PTHR43133">
    <property type="entry name" value="RNA POLYMERASE ECF-TYPE SIGMA FACTO"/>
    <property type="match status" value="1"/>
</dbReference>
<dbReference type="Pfam" id="PF08281">
    <property type="entry name" value="Sigma70_r4_2"/>
    <property type="match status" value="1"/>
</dbReference>
<evidence type="ECO:0000256" key="3">
    <source>
        <dbReference type="ARBA" id="ARBA00023082"/>
    </source>
</evidence>
<keyword evidence="4" id="KW-0804">Transcription</keyword>
<evidence type="ECO:0000259" key="5">
    <source>
        <dbReference type="Pfam" id="PF04542"/>
    </source>
</evidence>
<reference evidence="8" key="1">
    <citation type="journal article" date="2019" name="Int. J. Syst. Evol. Microbiol.">
        <title>The Global Catalogue of Microorganisms (GCM) 10K type strain sequencing project: providing services to taxonomists for standard genome sequencing and annotation.</title>
        <authorList>
            <consortium name="The Broad Institute Genomics Platform"/>
            <consortium name="The Broad Institute Genome Sequencing Center for Infectious Disease"/>
            <person name="Wu L."/>
            <person name="Ma J."/>
        </authorList>
    </citation>
    <scope>NUCLEOTIDE SEQUENCE [LARGE SCALE GENOMIC DNA]</scope>
    <source>
        <strain evidence="8">JCM 16545</strain>
    </source>
</reference>
<keyword evidence="2" id="KW-0805">Transcription regulation</keyword>
<dbReference type="CDD" id="cd06171">
    <property type="entry name" value="Sigma70_r4"/>
    <property type="match status" value="1"/>
</dbReference>